<feature type="compositionally biased region" description="Polar residues" evidence="8">
    <location>
        <begin position="7"/>
        <end position="18"/>
    </location>
</feature>
<name>A0ABQ0EJK4_APOSI</name>
<evidence type="ECO:0000313" key="10">
    <source>
        <dbReference type="EMBL" id="GAB1287245.1"/>
    </source>
</evidence>
<accession>A0ABQ0EJK4</accession>
<comment type="subunit">
    <text evidence="7">Component of the dolichol-phosphate mannose (DPM) synthase complex.</text>
</comment>
<reference evidence="10 11" key="1">
    <citation type="submission" date="2024-08" db="EMBL/GenBank/DDBJ databases">
        <title>The draft genome of Apodemus speciosus.</title>
        <authorList>
            <person name="Nabeshima K."/>
            <person name="Suzuki S."/>
            <person name="Onuma M."/>
        </authorList>
    </citation>
    <scope>NUCLEOTIDE SEQUENCE [LARGE SCALE GENOMIC DNA]</scope>
    <source>
        <strain evidence="10">IB14-021</strain>
    </source>
</reference>
<keyword evidence="5 7" id="KW-0328">Glycosyltransferase</keyword>
<dbReference type="PANTHER" id="PTHR43398">
    <property type="entry name" value="DOLICHOL-PHOSPHATE MANNOSYLTRANSFERASE SUBUNIT 1"/>
    <property type="match status" value="1"/>
</dbReference>
<dbReference type="EC" id="2.4.1.83" evidence="3 7"/>
<dbReference type="InterPro" id="IPR029044">
    <property type="entry name" value="Nucleotide-diphossugar_trans"/>
</dbReference>
<dbReference type="Pfam" id="PF00535">
    <property type="entry name" value="Glycos_transf_2"/>
    <property type="match status" value="1"/>
</dbReference>
<organism evidence="10 11">
    <name type="scientific">Apodemus speciosus</name>
    <name type="common">Large Japanese field mouse</name>
    <dbReference type="NCBI Taxonomy" id="105296"/>
    <lineage>
        <taxon>Eukaryota</taxon>
        <taxon>Metazoa</taxon>
        <taxon>Chordata</taxon>
        <taxon>Craniata</taxon>
        <taxon>Vertebrata</taxon>
        <taxon>Euteleostomi</taxon>
        <taxon>Mammalia</taxon>
        <taxon>Eutheria</taxon>
        <taxon>Euarchontoglires</taxon>
        <taxon>Glires</taxon>
        <taxon>Rodentia</taxon>
        <taxon>Myomorpha</taxon>
        <taxon>Muroidea</taxon>
        <taxon>Muridae</taxon>
        <taxon>Murinae</taxon>
        <taxon>Apodemus</taxon>
    </lineage>
</organism>
<protein>
    <recommendedName>
        <fullName evidence="4 7">Dolichol-phosphate mannosyltransferase subunit 1</fullName>
        <ecNumber evidence="3 7">2.4.1.83</ecNumber>
    </recommendedName>
</protein>
<evidence type="ECO:0000259" key="9">
    <source>
        <dbReference type="Pfam" id="PF00535"/>
    </source>
</evidence>
<evidence type="ECO:0000256" key="8">
    <source>
        <dbReference type="SAM" id="MobiDB-lite"/>
    </source>
</evidence>
<evidence type="ECO:0000256" key="6">
    <source>
        <dbReference type="ARBA" id="ARBA00022679"/>
    </source>
</evidence>
<feature type="domain" description="Glycosyltransferase 2-like" evidence="9">
    <location>
        <begin position="25"/>
        <end position="165"/>
    </location>
</feature>
<dbReference type="PANTHER" id="PTHR43398:SF1">
    <property type="entry name" value="DOLICHOL-PHOSPHATE MANNOSYLTRANSFERASE SUBUNIT 1"/>
    <property type="match status" value="1"/>
</dbReference>
<dbReference type="GO" id="GO:0016757">
    <property type="term" value="F:glycosyltransferase activity"/>
    <property type="evidence" value="ECO:0007669"/>
    <property type="project" value="UniProtKB-KW"/>
</dbReference>
<dbReference type="Gene3D" id="3.90.550.10">
    <property type="entry name" value="Spore Coat Polysaccharide Biosynthesis Protein SpsA, Chain A"/>
    <property type="match status" value="1"/>
</dbReference>
<gene>
    <name evidence="10" type="ORF">APTSU1_000247500</name>
</gene>
<evidence type="ECO:0000313" key="11">
    <source>
        <dbReference type="Proteomes" id="UP001623349"/>
    </source>
</evidence>
<evidence type="ECO:0000256" key="3">
    <source>
        <dbReference type="ARBA" id="ARBA00012704"/>
    </source>
</evidence>
<keyword evidence="7" id="KW-0256">Endoplasmic reticulum</keyword>
<evidence type="ECO:0000256" key="4">
    <source>
        <dbReference type="ARBA" id="ARBA00014858"/>
    </source>
</evidence>
<comment type="subcellular location">
    <subcellularLocation>
        <location evidence="7">Endoplasmic reticulum</location>
    </subcellularLocation>
</comment>
<comment type="catalytic activity">
    <reaction evidence="7">
        <text>a di-trans,poly-cis-dolichyl phosphate + GDP-alpha-D-mannose = a di-trans,poly-cis-dolichyl beta-D-mannosyl phosphate + GDP</text>
        <dbReference type="Rhea" id="RHEA:21184"/>
        <dbReference type="Rhea" id="RHEA-COMP:19498"/>
        <dbReference type="Rhea" id="RHEA-COMP:19501"/>
        <dbReference type="ChEBI" id="CHEBI:57527"/>
        <dbReference type="ChEBI" id="CHEBI:57683"/>
        <dbReference type="ChEBI" id="CHEBI:58189"/>
        <dbReference type="ChEBI" id="CHEBI:58211"/>
    </reaction>
</comment>
<dbReference type="Proteomes" id="UP001623349">
    <property type="component" value="Unassembled WGS sequence"/>
</dbReference>
<comment type="pathway">
    <text evidence="7">Protein modification; protein glycosylation.</text>
</comment>
<evidence type="ECO:0000256" key="5">
    <source>
        <dbReference type="ARBA" id="ARBA00022676"/>
    </source>
</evidence>
<dbReference type="SUPFAM" id="SSF53448">
    <property type="entry name" value="Nucleotide-diphospho-sugar transferases"/>
    <property type="match status" value="1"/>
</dbReference>
<evidence type="ECO:0000256" key="2">
    <source>
        <dbReference type="ARBA" id="ARBA00006739"/>
    </source>
</evidence>
<dbReference type="InterPro" id="IPR001173">
    <property type="entry name" value="Glyco_trans_2-like"/>
</dbReference>
<sequence>MGASRSLAASQRPPQGRSSRQDKYSVLLPTYNERENLPLIVWLLVKSFSESAINYEIIIIDDGSPDGTREVAEQLEKIYGPDRIQLLRPREKKLGLGTAYIHGIKHATGNYIIIMDADLSHHVKQKEGNFDIVSGTRYKGNGGVYGWDLKRKIISFRLYRKEVLQKLIEKCVSKGYVFQMEMIVRARQMNYTIGEVPISFVDRVYGESKLGGNEIVSFLKGLLTLFATT</sequence>
<evidence type="ECO:0000256" key="1">
    <source>
        <dbReference type="ARBA" id="ARBA00002636"/>
    </source>
</evidence>
<dbReference type="CDD" id="cd06442">
    <property type="entry name" value="DPM1_like"/>
    <property type="match status" value="1"/>
</dbReference>
<proteinExistence type="inferred from homology"/>
<keyword evidence="11" id="KW-1185">Reference proteome</keyword>
<comment type="function">
    <text evidence="1">Transfers mannose from GDP-mannose to dolichol monophosphate to form dolichol phosphate mannose (Dol-P-Man) which is the mannosyl donor in pathways leading to N-glycosylation, glycosyl phosphatidylinositol membrane anchoring, and O-mannosylation of proteins; catalytic subunit of the dolichol-phosphate mannose (DPM) synthase complex.</text>
</comment>
<evidence type="ECO:0000256" key="7">
    <source>
        <dbReference type="RuleBase" id="RU365083"/>
    </source>
</evidence>
<dbReference type="InterPro" id="IPR039528">
    <property type="entry name" value="DPM1-like"/>
</dbReference>
<keyword evidence="6 7" id="KW-0808">Transferase</keyword>
<comment type="similarity">
    <text evidence="2 7">Belongs to the glycosyltransferase 2 family.</text>
</comment>
<feature type="region of interest" description="Disordered" evidence="8">
    <location>
        <begin position="1"/>
        <end position="23"/>
    </location>
</feature>
<comment type="caution">
    <text evidence="10">The sequence shown here is derived from an EMBL/GenBank/DDBJ whole genome shotgun (WGS) entry which is preliminary data.</text>
</comment>
<dbReference type="EMBL" id="BAAFST010000002">
    <property type="protein sequence ID" value="GAB1287245.1"/>
    <property type="molecule type" value="Genomic_DNA"/>
</dbReference>